<sequence length="296" mass="32090">MSREVSLYKGLPNGWQYRHNDYATAHAEFMRTKNVSLEDDISFELPSAPRSHRPRVPSILPLWGPDHFPHPDAFKNMQEADLGDPEHLSLDQHASGEMESQNHSHSSDVSLQYLLIASSQQTEDKAQDYMNQIDPILLEMSNPGTSGMNEREPEGIADNATLTSSDSFASSTSLKRAAAPLHINLEFPTEKTFQAFLAYRDSLGDGNLTPDSPLMNTWHPGNPSPASSDSSSSSQSQLLSPFPSSTGSSAMMTPVDECGSMGGSKIVDIKGKRRQDLLGAGAAQELSEGIQAACGL</sequence>
<evidence type="ECO:0000313" key="2">
    <source>
        <dbReference type="EMBL" id="KIM41924.1"/>
    </source>
</evidence>
<feature type="region of interest" description="Disordered" evidence="1">
    <location>
        <begin position="86"/>
        <end position="105"/>
    </location>
</feature>
<dbReference type="HOGENOM" id="CLU_940277_0_0_1"/>
<dbReference type="STRING" id="686832.A0A0C3CCE4"/>
<organism evidence="2 3">
    <name type="scientific">Hebeloma cylindrosporum</name>
    <dbReference type="NCBI Taxonomy" id="76867"/>
    <lineage>
        <taxon>Eukaryota</taxon>
        <taxon>Fungi</taxon>
        <taxon>Dikarya</taxon>
        <taxon>Basidiomycota</taxon>
        <taxon>Agaricomycotina</taxon>
        <taxon>Agaricomycetes</taxon>
        <taxon>Agaricomycetidae</taxon>
        <taxon>Agaricales</taxon>
        <taxon>Agaricineae</taxon>
        <taxon>Hymenogastraceae</taxon>
        <taxon>Hebeloma</taxon>
    </lineage>
</organism>
<feature type="region of interest" description="Disordered" evidence="1">
    <location>
        <begin position="208"/>
        <end position="261"/>
    </location>
</feature>
<name>A0A0C3CCE4_HEBCY</name>
<protein>
    <submittedName>
        <fullName evidence="2">Uncharacterized protein</fullName>
    </submittedName>
</protein>
<reference evidence="2 3" key="1">
    <citation type="submission" date="2014-04" db="EMBL/GenBank/DDBJ databases">
        <authorList>
            <consortium name="DOE Joint Genome Institute"/>
            <person name="Kuo A."/>
            <person name="Gay G."/>
            <person name="Dore J."/>
            <person name="Kohler A."/>
            <person name="Nagy L.G."/>
            <person name="Floudas D."/>
            <person name="Copeland A."/>
            <person name="Barry K.W."/>
            <person name="Cichocki N."/>
            <person name="Veneault-Fourrey C."/>
            <person name="LaButti K."/>
            <person name="Lindquist E.A."/>
            <person name="Lipzen A."/>
            <person name="Lundell T."/>
            <person name="Morin E."/>
            <person name="Murat C."/>
            <person name="Sun H."/>
            <person name="Tunlid A."/>
            <person name="Henrissat B."/>
            <person name="Grigoriev I.V."/>
            <person name="Hibbett D.S."/>
            <person name="Martin F."/>
            <person name="Nordberg H.P."/>
            <person name="Cantor M.N."/>
            <person name="Hua S.X."/>
        </authorList>
    </citation>
    <scope>NUCLEOTIDE SEQUENCE [LARGE SCALE GENOMIC DNA]</scope>
    <source>
        <strain evidence="3">h7</strain>
    </source>
</reference>
<gene>
    <name evidence="2" type="ORF">M413DRAFT_445128</name>
</gene>
<dbReference type="AlphaFoldDB" id="A0A0C3CCE4"/>
<reference evidence="3" key="2">
    <citation type="submission" date="2015-01" db="EMBL/GenBank/DDBJ databases">
        <title>Evolutionary Origins and Diversification of the Mycorrhizal Mutualists.</title>
        <authorList>
            <consortium name="DOE Joint Genome Institute"/>
            <consortium name="Mycorrhizal Genomics Consortium"/>
            <person name="Kohler A."/>
            <person name="Kuo A."/>
            <person name="Nagy L.G."/>
            <person name="Floudas D."/>
            <person name="Copeland A."/>
            <person name="Barry K.W."/>
            <person name="Cichocki N."/>
            <person name="Veneault-Fourrey C."/>
            <person name="LaButti K."/>
            <person name="Lindquist E.A."/>
            <person name="Lipzen A."/>
            <person name="Lundell T."/>
            <person name="Morin E."/>
            <person name="Murat C."/>
            <person name="Riley R."/>
            <person name="Ohm R."/>
            <person name="Sun H."/>
            <person name="Tunlid A."/>
            <person name="Henrissat B."/>
            <person name="Grigoriev I.V."/>
            <person name="Hibbett D.S."/>
            <person name="Martin F."/>
        </authorList>
    </citation>
    <scope>NUCLEOTIDE SEQUENCE [LARGE SCALE GENOMIC DNA]</scope>
    <source>
        <strain evidence="3">h7</strain>
    </source>
</reference>
<evidence type="ECO:0000256" key="1">
    <source>
        <dbReference type="SAM" id="MobiDB-lite"/>
    </source>
</evidence>
<dbReference type="Proteomes" id="UP000053424">
    <property type="component" value="Unassembled WGS sequence"/>
</dbReference>
<feature type="compositionally biased region" description="Low complexity" evidence="1">
    <location>
        <begin position="224"/>
        <end position="245"/>
    </location>
</feature>
<keyword evidence="3" id="KW-1185">Reference proteome</keyword>
<accession>A0A0C3CCE4</accession>
<evidence type="ECO:0000313" key="3">
    <source>
        <dbReference type="Proteomes" id="UP000053424"/>
    </source>
</evidence>
<dbReference type="OrthoDB" id="2499658at2759"/>
<proteinExistence type="predicted"/>
<dbReference type="EMBL" id="KN831779">
    <property type="protein sequence ID" value="KIM41924.1"/>
    <property type="molecule type" value="Genomic_DNA"/>
</dbReference>